<evidence type="ECO:0000256" key="12">
    <source>
        <dbReference type="ARBA" id="ARBA00072088"/>
    </source>
</evidence>
<dbReference type="GO" id="GO:0030427">
    <property type="term" value="C:site of polarized growth"/>
    <property type="evidence" value="ECO:0007669"/>
    <property type="project" value="UniProtKB-ARBA"/>
</dbReference>
<comment type="caution">
    <text evidence="16">The sequence shown here is derived from an EMBL/GenBank/DDBJ whole genome shotgun (WGS) entry which is preliminary data.</text>
</comment>
<evidence type="ECO:0000256" key="7">
    <source>
        <dbReference type="ARBA" id="ARBA00022490"/>
    </source>
</evidence>
<evidence type="ECO:0000259" key="15">
    <source>
        <dbReference type="PROSITE" id="PS50086"/>
    </source>
</evidence>
<evidence type="ECO:0000256" key="11">
    <source>
        <dbReference type="ARBA" id="ARBA00061661"/>
    </source>
</evidence>
<accession>A0AAI9SWM2</accession>
<name>A0AAI9SWM2_9ASCO</name>
<keyword evidence="6" id="KW-0268">Exocytosis</keyword>
<dbReference type="InterPro" id="IPR000195">
    <property type="entry name" value="Rab-GAP-TBC_dom"/>
</dbReference>
<dbReference type="InterPro" id="IPR050302">
    <property type="entry name" value="Rab_GAP_TBC_domain"/>
</dbReference>
<comment type="subcellular location">
    <subcellularLocation>
        <location evidence="1">Cytoplasm</location>
    </subcellularLocation>
</comment>
<evidence type="ECO:0000256" key="13">
    <source>
        <dbReference type="SAM" id="Coils"/>
    </source>
</evidence>
<dbReference type="PROSITE" id="PS50086">
    <property type="entry name" value="TBC_RABGAP"/>
    <property type="match status" value="1"/>
</dbReference>
<feature type="coiled-coil region" evidence="13">
    <location>
        <begin position="556"/>
        <end position="641"/>
    </location>
</feature>
<comment type="similarity">
    <text evidence="2">Belongs to the OCA5 family.</text>
</comment>
<evidence type="ECO:0000256" key="2">
    <source>
        <dbReference type="ARBA" id="ARBA00005521"/>
    </source>
</evidence>
<dbReference type="RefSeq" id="XP_049180067.1">
    <property type="nucleotide sequence ID" value="XM_049324113.1"/>
</dbReference>
<keyword evidence="7" id="KW-0963">Cytoplasm</keyword>
<dbReference type="InterPro" id="IPR035969">
    <property type="entry name" value="Rab-GAP_TBC_sf"/>
</dbReference>
<feature type="region of interest" description="Disordered" evidence="14">
    <location>
        <begin position="1"/>
        <end position="48"/>
    </location>
</feature>
<evidence type="ECO:0000256" key="4">
    <source>
        <dbReference type="ARBA" id="ARBA00022448"/>
    </source>
</evidence>
<evidence type="ECO:0000256" key="10">
    <source>
        <dbReference type="ARBA" id="ARBA00023054"/>
    </source>
</evidence>
<keyword evidence="5" id="KW-0343">GTPase activation</keyword>
<proteinExistence type="inferred from homology"/>
<dbReference type="AlphaFoldDB" id="A0AAI9SWM2"/>
<reference evidence="16" key="1">
    <citation type="journal article" date="2022" name="DNA Res.">
        <title>Genome analysis of five recently described species of the CUG-Ser clade uncovers Candida theae as a new hybrid lineage with pathogenic potential in the Candida parapsilosis species complex.</title>
        <authorList>
            <person name="Mixao V."/>
            <person name="Del Olmo V."/>
            <person name="Hegedusova E."/>
            <person name="Saus E."/>
            <person name="Pryszcz L."/>
            <person name="Cillingova A."/>
            <person name="Nosek J."/>
            <person name="Gabaldon T."/>
        </authorList>
    </citation>
    <scope>NUCLEOTIDE SEQUENCE</scope>
    <source>
        <strain evidence="16">CBS 10844</strain>
    </source>
</reference>
<dbReference type="SUPFAM" id="SSF47923">
    <property type="entry name" value="Ypt/Rab-GAP domain of gyp1p"/>
    <property type="match status" value="2"/>
</dbReference>
<keyword evidence="9" id="KW-0653">Protein transport</keyword>
<evidence type="ECO:0000256" key="5">
    <source>
        <dbReference type="ARBA" id="ARBA00022468"/>
    </source>
</evidence>
<dbReference type="PANTHER" id="PTHR47219:SF9">
    <property type="entry name" value="GTPASE ACTIVATING PROTEIN AND CENTROSOME-ASSOCIATED, ISOFORM B"/>
    <property type="match status" value="1"/>
</dbReference>
<dbReference type="FunFam" id="1.10.472.80:FF:000044">
    <property type="entry name" value="GTPase-activating protein GYP5"/>
    <property type="match status" value="1"/>
</dbReference>
<gene>
    <name evidence="16" type="ORF">KGF56_002842</name>
</gene>
<dbReference type="SMART" id="SM00164">
    <property type="entry name" value="TBC"/>
    <property type="match status" value="1"/>
</dbReference>
<dbReference type="Gene3D" id="1.10.8.270">
    <property type="entry name" value="putative rabgap domain of human tbc1 domain family member 14 like domains"/>
    <property type="match status" value="1"/>
</dbReference>
<evidence type="ECO:0000256" key="1">
    <source>
        <dbReference type="ARBA" id="ARBA00004496"/>
    </source>
</evidence>
<dbReference type="Proteomes" id="UP001202479">
    <property type="component" value="Unassembled WGS sequence"/>
</dbReference>
<dbReference type="PANTHER" id="PTHR47219">
    <property type="entry name" value="RAB GTPASE-ACTIVATING PROTEIN 1-LIKE"/>
    <property type="match status" value="1"/>
</dbReference>
<dbReference type="Pfam" id="PF23436">
    <property type="entry name" value="RabGap-TBC_2"/>
    <property type="match status" value="1"/>
</dbReference>
<keyword evidence="10 13" id="KW-0175">Coiled coil</keyword>
<feature type="domain" description="Rab-GAP TBC" evidence="15">
    <location>
        <begin position="197"/>
        <end position="379"/>
    </location>
</feature>
<evidence type="ECO:0000313" key="17">
    <source>
        <dbReference type="Proteomes" id="UP001202479"/>
    </source>
</evidence>
<dbReference type="GeneID" id="73380459"/>
<dbReference type="EMBL" id="JAHUZD010000104">
    <property type="protein sequence ID" value="KAI3404322.2"/>
    <property type="molecule type" value="Genomic_DNA"/>
</dbReference>
<comment type="similarity">
    <text evidence="11">Belongs to the GYP5 family.</text>
</comment>
<dbReference type="GO" id="GO:0005737">
    <property type="term" value="C:cytoplasm"/>
    <property type="evidence" value="ECO:0007669"/>
    <property type="project" value="UniProtKB-SubCell"/>
</dbReference>
<dbReference type="GO" id="GO:0031267">
    <property type="term" value="F:small GTPase binding"/>
    <property type="evidence" value="ECO:0007669"/>
    <property type="project" value="TreeGrafter"/>
</dbReference>
<keyword evidence="8" id="KW-0931">ER-Golgi transport</keyword>
<protein>
    <recommendedName>
        <fullName evidence="12">GTPase-activating protein GYP5</fullName>
    </recommendedName>
    <alternativeName>
        <fullName evidence="3">Oxidant-induced cell-cycle arrest protein 5</fullName>
    </alternativeName>
</protein>
<evidence type="ECO:0000313" key="16">
    <source>
        <dbReference type="EMBL" id="KAI3404322.2"/>
    </source>
</evidence>
<dbReference type="GO" id="GO:0005096">
    <property type="term" value="F:GTPase activator activity"/>
    <property type="evidence" value="ECO:0007669"/>
    <property type="project" value="UniProtKB-KW"/>
</dbReference>
<evidence type="ECO:0000256" key="8">
    <source>
        <dbReference type="ARBA" id="ARBA00022892"/>
    </source>
</evidence>
<evidence type="ECO:0000256" key="6">
    <source>
        <dbReference type="ARBA" id="ARBA00022483"/>
    </source>
</evidence>
<organism evidence="16 17">
    <name type="scientific">Candida oxycetoniae</name>
    <dbReference type="NCBI Taxonomy" id="497107"/>
    <lineage>
        <taxon>Eukaryota</taxon>
        <taxon>Fungi</taxon>
        <taxon>Dikarya</taxon>
        <taxon>Ascomycota</taxon>
        <taxon>Saccharomycotina</taxon>
        <taxon>Pichiomycetes</taxon>
        <taxon>Debaryomycetaceae</taxon>
        <taxon>Candida/Lodderomyces clade</taxon>
        <taxon>Candida</taxon>
    </lineage>
</organism>
<keyword evidence="4" id="KW-0813">Transport</keyword>
<keyword evidence="17" id="KW-1185">Reference proteome</keyword>
<evidence type="ECO:0000256" key="14">
    <source>
        <dbReference type="SAM" id="MobiDB-lite"/>
    </source>
</evidence>
<dbReference type="GO" id="GO:0006887">
    <property type="term" value="P:exocytosis"/>
    <property type="evidence" value="ECO:0007669"/>
    <property type="project" value="UniProtKB-KW"/>
</dbReference>
<evidence type="ECO:0000256" key="3">
    <source>
        <dbReference type="ARBA" id="ARBA00019144"/>
    </source>
</evidence>
<dbReference type="Gene3D" id="1.10.472.80">
    <property type="entry name" value="Ypt/Rab-GAP domain of gyp1p, domain 3"/>
    <property type="match status" value="1"/>
</dbReference>
<sequence>MENGNEDAAEINLNTLDDVKEGPELNSTQAEVETETEKNPEIETDIDPHSVTPPPLQSPSEIVHNVQLPSREPIQMCLQLDATMPQSLKEDNLENLEKLSAVSGSYDKTTSNYLLQSKHNILSLQFRDKDSNTQKTIEDGTKNIKSTFSNIKSIVGGINGEHSPYKIDWEFWTSVVEDYDFIVNNRLQQLNELITQGIPSEIRGIIWQIVTKSKDANLEDLYRLMKQEPSIHEKAIKRDLTRTSFFTNIDAVNKADELFNVIKAYSLYDPDVGYTQGMIFIAVPLIMNMNESECFCLLVLLMKEYKLRELFCPEMKGLHLLIYQFDSLLALHTPALYNHLVRQGIKSSMYASQWFLTFFAYKFPLDIVLRIYDVVITQGMESILKFAINLMVQNEDSLLALSFDKLLEFLKEKLFNVYVNPNFIKSKDEGRSSSAKRFSSILSRRSSGIIPSASSPTASTSMSSSIPAGSTSYYMLDQLVQDSMQINIDPLDLAKFENRFNKCYDDEKAKLQDINNMKIKNGKLRHQLKHLEFQYSNLDRDHVDVMQKMVNLKVTLPEVINDNNDLKSSIAKLQENIKELESKTESQDAHEVPSAIEDKIKELLSVNAQEVELTANLEDELDALTEENNQLDQQLKKTNTAWFKWG</sequence>
<dbReference type="Gene3D" id="1.10.10.750">
    <property type="entry name" value="Ypt/Rab-GAP domain of gyp1p, domain 1"/>
    <property type="match status" value="1"/>
</dbReference>
<dbReference type="GO" id="GO:0015031">
    <property type="term" value="P:protein transport"/>
    <property type="evidence" value="ECO:0007669"/>
    <property type="project" value="UniProtKB-KW"/>
</dbReference>
<evidence type="ECO:0000256" key="9">
    <source>
        <dbReference type="ARBA" id="ARBA00022927"/>
    </source>
</evidence>